<gene>
    <name evidence="2" type="ORF">Q5P01_018989</name>
</gene>
<dbReference type="InterPro" id="IPR012340">
    <property type="entry name" value="NA-bd_OB-fold"/>
</dbReference>
<comment type="caution">
    <text evidence="2">The sequence shown here is derived from an EMBL/GenBank/DDBJ whole genome shotgun (WGS) entry which is preliminary data.</text>
</comment>
<dbReference type="Proteomes" id="UP001187415">
    <property type="component" value="Unassembled WGS sequence"/>
</dbReference>
<evidence type="ECO:0000313" key="3">
    <source>
        <dbReference type="Proteomes" id="UP001187415"/>
    </source>
</evidence>
<feature type="compositionally biased region" description="Low complexity" evidence="1">
    <location>
        <begin position="357"/>
        <end position="370"/>
    </location>
</feature>
<feature type="region of interest" description="Disordered" evidence="1">
    <location>
        <begin position="320"/>
        <end position="447"/>
    </location>
</feature>
<feature type="compositionally biased region" description="Basic and acidic residues" evidence="1">
    <location>
        <begin position="394"/>
        <end position="417"/>
    </location>
</feature>
<evidence type="ECO:0008006" key="4">
    <source>
        <dbReference type="Google" id="ProtNLM"/>
    </source>
</evidence>
<protein>
    <recommendedName>
        <fullName evidence="4">Pyrin domain-containing protein</fullName>
    </recommendedName>
</protein>
<dbReference type="Gene3D" id="2.40.50.140">
    <property type="entry name" value="Nucleic acid-binding proteins"/>
    <property type="match status" value="1"/>
</dbReference>
<reference evidence="2" key="1">
    <citation type="submission" date="2023-07" db="EMBL/GenBank/DDBJ databases">
        <title>Chromosome-level Genome Assembly of Striped Snakehead (Channa striata).</title>
        <authorList>
            <person name="Liu H."/>
        </authorList>
    </citation>
    <scope>NUCLEOTIDE SEQUENCE</scope>
    <source>
        <strain evidence="2">Gz</strain>
        <tissue evidence="2">Muscle</tissue>
    </source>
</reference>
<dbReference type="AlphaFoldDB" id="A0AA88M078"/>
<keyword evidence="3" id="KW-1185">Reference proteome</keyword>
<evidence type="ECO:0000313" key="2">
    <source>
        <dbReference type="EMBL" id="KAK2827955.1"/>
    </source>
</evidence>
<feature type="compositionally biased region" description="Gly residues" evidence="1">
    <location>
        <begin position="341"/>
        <end position="356"/>
    </location>
</feature>
<accession>A0AA88M078</accession>
<dbReference type="EMBL" id="JAUPFM010000015">
    <property type="protein sequence ID" value="KAK2827955.1"/>
    <property type="molecule type" value="Genomic_DNA"/>
</dbReference>
<proteinExistence type="predicted"/>
<sequence length="447" mass="49616">MAQGIVEHYGKEESIAVINEAMDRIATREQAIQDLLWPFVNKDDKEAQGKLGERELDLAGLFEYSSTFPGEKNSARKSISDLKSSGELPDTQAIVGEVVHKSNLRPYLSKDRHRRRLFYLVIADETASIKVLVYGKKRYGEIAEKKSYLFRRLLIHGNCLKVPALAKVSETSAVEVPEKIEAEAQNLLFSETEVCSIAEIRASDERRDVSVQGTVEETRNRIRTDRRFAEDELGSKMSDLENKWKKNLSSILEELDSQQYKKTLLLLDKIPKSFRGGKAKENIAQKIIEHYGAKESIIEMRRIMDAIPRRDHAVQVLLKPFKKINDQPPKKKKAPQQSSTSGGGGPQSSTSGGGGPQSSTSGEGGPQSSTSGGGGPQSSTSGGGGPQSSTSGRRTPEQHIWEEDPRAAHLGEEDPRAAHLGRRTPEQHIWGRRTPEQHIWGGSDWQD</sequence>
<name>A0AA88M078_CHASR</name>
<evidence type="ECO:0000256" key="1">
    <source>
        <dbReference type="SAM" id="MobiDB-lite"/>
    </source>
</evidence>
<feature type="compositionally biased region" description="Gly residues" evidence="1">
    <location>
        <begin position="371"/>
        <end position="386"/>
    </location>
</feature>
<dbReference type="SUPFAM" id="SSF50249">
    <property type="entry name" value="Nucleic acid-binding proteins"/>
    <property type="match status" value="1"/>
</dbReference>
<organism evidence="2 3">
    <name type="scientific">Channa striata</name>
    <name type="common">Snakehead murrel</name>
    <name type="synonym">Ophicephalus striatus</name>
    <dbReference type="NCBI Taxonomy" id="64152"/>
    <lineage>
        <taxon>Eukaryota</taxon>
        <taxon>Metazoa</taxon>
        <taxon>Chordata</taxon>
        <taxon>Craniata</taxon>
        <taxon>Vertebrata</taxon>
        <taxon>Euteleostomi</taxon>
        <taxon>Actinopterygii</taxon>
        <taxon>Neopterygii</taxon>
        <taxon>Teleostei</taxon>
        <taxon>Neoteleostei</taxon>
        <taxon>Acanthomorphata</taxon>
        <taxon>Anabantaria</taxon>
        <taxon>Anabantiformes</taxon>
        <taxon>Channoidei</taxon>
        <taxon>Channidae</taxon>
        <taxon>Channa</taxon>
    </lineage>
</organism>